<gene>
    <name evidence="5" type="ORF">FPE_LOCUS21169</name>
</gene>
<dbReference type="PANTHER" id="PTHR10108:SF1061">
    <property type="entry name" value="METHYLTRANSFERASE"/>
    <property type="match status" value="1"/>
</dbReference>
<keyword evidence="1 3" id="KW-0489">Methyltransferase</keyword>
<feature type="chain" id="PRO_5041903550" description="Methyltransferase" evidence="4">
    <location>
        <begin position="17"/>
        <end position="144"/>
    </location>
</feature>
<evidence type="ECO:0000313" key="6">
    <source>
        <dbReference type="Proteomes" id="UP000834106"/>
    </source>
</evidence>
<protein>
    <recommendedName>
        <fullName evidence="3">Methyltransferase</fullName>
        <ecNumber evidence="3">2.1.1.-</ecNumber>
    </recommendedName>
</protein>
<name>A0AAD2E1I6_9LAMI</name>
<organism evidence="5 6">
    <name type="scientific">Fraxinus pennsylvanica</name>
    <dbReference type="NCBI Taxonomy" id="56036"/>
    <lineage>
        <taxon>Eukaryota</taxon>
        <taxon>Viridiplantae</taxon>
        <taxon>Streptophyta</taxon>
        <taxon>Embryophyta</taxon>
        <taxon>Tracheophyta</taxon>
        <taxon>Spermatophyta</taxon>
        <taxon>Magnoliopsida</taxon>
        <taxon>eudicotyledons</taxon>
        <taxon>Gunneridae</taxon>
        <taxon>Pentapetalae</taxon>
        <taxon>asterids</taxon>
        <taxon>lamiids</taxon>
        <taxon>Lamiales</taxon>
        <taxon>Oleaceae</taxon>
        <taxon>Oleeae</taxon>
        <taxon>Fraxinus</taxon>
    </lineage>
</organism>
<keyword evidence="2 3" id="KW-0325">Glycoprotein</keyword>
<reference evidence="5" key="1">
    <citation type="submission" date="2023-05" db="EMBL/GenBank/DDBJ databases">
        <authorList>
            <person name="Huff M."/>
        </authorList>
    </citation>
    <scope>NUCLEOTIDE SEQUENCE</scope>
</reference>
<evidence type="ECO:0000313" key="5">
    <source>
        <dbReference type="EMBL" id="CAI9773739.1"/>
    </source>
</evidence>
<dbReference type="Pfam" id="PF03141">
    <property type="entry name" value="Methyltransf_29"/>
    <property type="match status" value="1"/>
</dbReference>
<evidence type="ECO:0000256" key="2">
    <source>
        <dbReference type="ARBA" id="ARBA00023180"/>
    </source>
</evidence>
<comment type="similarity">
    <text evidence="3">Belongs to the methyltransferase superfamily.</text>
</comment>
<dbReference type="AlphaFoldDB" id="A0AAD2E1I6"/>
<keyword evidence="3" id="KW-0812">Transmembrane</keyword>
<evidence type="ECO:0000256" key="4">
    <source>
        <dbReference type="SAM" id="SignalP"/>
    </source>
</evidence>
<dbReference type="GO" id="GO:0008168">
    <property type="term" value="F:methyltransferase activity"/>
    <property type="evidence" value="ECO:0007669"/>
    <property type="project" value="UniProtKB-UniRule"/>
</dbReference>
<feature type="signal peptide" evidence="4">
    <location>
        <begin position="1"/>
        <end position="16"/>
    </location>
</feature>
<keyword evidence="3" id="KW-0808">Transferase</keyword>
<keyword evidence="6" id="KW-1185">Reference proteome</keyword>
<evidence type="ECO:0000256" key="3">
    <source>
        <dbReference type="RuleBase" id="RU366043"/>
    </source>
</evidence>
<dbReference type="GO" id="GO:0016020">
    <property type="term" value="C:membrane"/>
    <property type="evidence" value="ECO:0007669"/>
    <property type="project" value="UniProtKB-SubCell"/>
</dbReference>
<keyword evidence="3" id="KW-0735">Signal-anchor</keyword>
<proteinExistence type="inferred from homology"/>
<dbReference type="GO" id="GO:0005768">
    <property type="term" value="C:endosome"/>
    <property type="evidence" value="ECO:0007669"/>
    <property type="project" value="TreeGrafter"/>
</dbReference>
<dbReference type="Proteomes" id="UP000834106">
    <property type="component" value="Chromosome 13"/>
</dbReference>
<dbReference type="GO" id="GO:0032259">
    <property type="term" value="P:methylation"/>
    <property type="evidence" value="ECO:0007669"/>
    <property type="project" value="UniProtKB-KW"/>
</dbReference>
<keyword evidence="4" id="KW-0732">Signal</keyword>
<dbReference type="GO" id="GO:0005802">
    <property type="term" value="C:trans-Golgi network"/>
    <property type="evidence" value="ECO:0007669"/>
    <property type="project" value="TreeGrafter"/>
</dbReference>
<sequence>MLIVAEFCCFFYLLRAWQKGGSEKGDSIAIEITKTADNCSVLPNLEFESSRGSNDCNDFPTRKYELLRETLSNREKKLDCLIPAPNGYVTPFRSLKSRDYVPYANAPHKSLTVEKAVQNWFNMKVTYLDSQVAKRNFHKRQMRI</sequence>
<dbReference type="EMBL" id="OU503048">
    <property type="protein sequence ID" value="CAI9773739.1"/>
    <property type="molecule type" value="Genomic_DNA"/>
</dbReference>
<dbReference type="EC" id="2.1.1.-" evidence="3"/>
<dbReference type="InterPro" id="IPR004159">
    <property type="entry name" value="Put_SAM_MeTrfase"/>
</dbReference>
<evidence type="ECO:0000256" key="1">
    <source>
        <dbReference type="ARBA" id="ARBA00022603"/>
    </source>
</evidence>
<accession>A0AAD2E1I6</accession>
<dbReference type="PANTHER" id="PTHR10108">
    <property type="entry name" value="SAM-DEPENDENT METHYLTRANSFERASE"/>
    <property type="match status" value="1"/>
</dbReference>
<comment type="subcellular location">
    <subcellularLocation>
        <location evidence="3">Membrane</location>
        <topology evidence="3">Single-pass type II membrane protein</topology>
    </subcellularLocation>
</comment>